<dbReference type="AlphaFoldDB" id="A0AAN7YF03"/>
<organism evidence="1 2">
    <name type="scientific">Lithohypha guttulata</name>
    <dbReference type="NCBI Taxonomy" id="1690604"/>
    <lineage>
        <taxon>Eukaryota</taxon>
        <taxon>Fungi</taxon>
        <taxon>Dikarya</taxon>
        <taxon>Ascomycota</taxon>
        <taxon>Pezizomycotina</taxon>
        <taxon>Eurotiomycetes</taxon>
        <taxon>Chaetothyriomycetidae</taxon>
        <taxon>Chaetothyriales</taxon>
        <taxon>Trichomeriaceae</taxon>
        <taxon>Lithohypha</taxon>
    </lineage>
</organism>
<name>A0AAN7YF03_9EURO</name>
<comment type="caution">
    <text evidence="1">The sequence shown here is derived from an EMBL/GenBank/DDBJ whole genome shotgun (WGS) entry which is preliminary data.</text>
</comment>
<protein>
    <submittedName>
        <fullName evidence="1">Uncharacterized protein</fullName>
    </submittedName>
</protein>
<evidence type="ECO:0000313" key="2">
    <source>
        <dbReference type="Proteomes" id="UP001309876"/>
    </source>
</evidence>
<dbReference type="Proteomes" id="UP001309876">
    <property type="component" value="Unassembled WGS sequence"/>
</dbReference>
<dbReference type="EMBL" id="JAVRRJ010000007">
    <property type="protein sequence ID" value="KAK5083138.1"/>
    <property type="molecule type" value="Genomic_DNA"/>
</dbReference>
<evidence type="ECO:0000313" key="1">
    <source>
        <dbReference type="EMBL" id="KAK5083138.1"/>
    </source>
</evidence>
<reference evidence="1 2" key="1">
    <citation type="submission" date="2023-08" db="EMBL/GenBank/DDBJ databases">
        <title>Black Yeasts Isolated from many extreme environments.</title>
        <authorList>
            <person name="Coleine C."/>
            <person name="Stajich J.E."/>
            <person name="Selbmann L."/>
        </authorList>
    </citation>
    <scope>NUCLEOTIDE SEQUENCE [LARGE SCALE GENOMIC DNA]</scope>
    <source>
        <strain evidence="1 2">CCFEE 5910</strain>
    </source>
</reference>
<keyword evidence="2" id="KW-1185">Reference proteome</keyword>
<gene>
    <name evidence="1" type="ORF">LTR05_007021</name>
</gene>
<accession>A0AAN7YF03</accession>
<sequence>MDLSHPPNPGRPTPGLLTIAPELRLRICKYVFSGSKIFFYPTDRADPKRAVVRGQHDAFTVSDHWHLLLTCRLLYLEARIEYCKSTQYTITEQNTLMFLSECVSKFSRDNLEVIEAIQGPGFGVSTSRPPLFPKLKRYYSRVFTKIPGAKDLPTQTSSMNAEELANYLISILKLEKTAANASAVKDVRIVMKVNIHDWGGVMDPSPKVYYPRYVGVPSEKTSYLILIVLQATCYIDLERRKAIVSESEDNDGFDKVLALE</sequence>
<proteinExistence type="predicted"/>